<feature type="domain" description="AB hydrolase-1" evidence="1">
    <location>
        <begin position="22"/>
        <end position="242"/>
    </location>
</feature>
<dbReference type="Proteomes" id="UP000824073">
    <property type="component" value="Unassembled WGS sequence"/>
</dbReference>
<dbReference type="SUPFAM" id="SSF53474">
    <property type="entry name" value="alpha/beta-Hydrolases"/>
    <property type="match status" value="1"/>
</dbReference>
<reference evidence="2" key="2">
    <citation type="journal article" date="2021" name="PeerJ">
        <title>Extensive microbial diversity within the chicken gut microbiome revealed by metagenomics and culture.</title>
        <authorList>
            <person name="Gilroy R."/>
            <person name="Ravi A."/>
            <person name="Getino M."/>
            <person name="Pursley I."/>
            <person name="Horton D.L."/>
            <person name="Alikhan N.F."/>
            <person name="Baker D."/>
            <person name="Gharbi K."/>
            <person name="Hall N."/>
            <person name="Watson M."/>
            <person name="Adriaenssens E.M."/>
            <person name="Foster-Nyarko E."/>
            <person name="Jarju S."/>
            <person name="Secka A."/>
            <person name="Antonio M."/>
            <person name="Oren A."/>
            <person name="Chaudhuri R.R."/>
            <person name="La Ragione R."/>
            <person name="Hildebrand F."/>
            <person name="Pallen M.J."/>
        </authorList>
    </citation>
    <scope>NUCLEOTIDE SEQUENCE</scope>
    <source>
        <strain evidence="2">CHK191-8634</strain>
    </source>
</reference>
<name>A0A9D1LLG6_9CLOT</name>
<dbReference type="PRINTS" id="PR00111">
    <property type="entry name" value="ABHYDROLASE"/>
</dbReference>
<protein>
    <submittedName>
        <fullName evidence="2">Alpha/beta hydrolase</fullName>
    </submittedName>
</protein>
<dbReference type="InterPro" id="IPR029058">
    <property type="entry name" value="AB_hydrolase_fold"/>
</dbReference>
<dbReference type="InterPro" id="IPR000073">
    <property type="entry name" value="AB_hydrolase_1"/>
</dbReference>
<dbReference type="PANTHER" id="PTHR43689:SF8">
    <property type="entry name" value="ALPHA_BETA-HYDROLASES SUPERFAMILY PROTEIN"/>
    <property type="match status" value="1"/>
</dbReference>
<evidence type="ECO:0000313" key="3">
    <source>
        <dbReference type="Proteomes" id="UP000824073"/>
    </source>
</evidence>
<organism evidence="2 3">
    <name type="scientific">Candidatus Ventrousia excrementavium</name>
    <dbReference type="NCBI Taxonomy" id="2840961"/>
    <lineage>
        <taxon>Bacteria</taxon>
        <taxon>Bacillati</taxon>
        <taxon>Bacillota</taxon>
        <taxon>Clostridia</taxon>
        <taxon>Eubacteriales</taxon>
        <taxon>Clostridiaceae</taxon>
        <taxon>Clostridiaceae incertae sedis</taxon>
        <taxon>Candidatus Ventrousia</taxon>
    </lineage>
</organism>
<proteinExistence type="predicted"/>
<dbReference type="Pfam" id="PF12697">
    <property type="entry name" value="Abhydrolase_6"/>
    <property type="match status" value="1"/>
</dbReference>
<reference evidence="2" key="1">
    <citation type="submission" date="2020-10" db="EMBL/GenBank/DDBJ databases">
        <authorList>
            <person name="Gilroy R."/>
        </authorList>
    </citation>
    <scope>NUCLEOTIDE SEQUENCE</scope>
    <source>
        <strain evidence="2">CHK191-8634</strain>
    </source>
</reference>
<sequence length="261" mass="28304">MKTTIQGLSVHYEVQGQGPETVLFLHGWAAPVTAYQPVLGLLARRFRVVAFDMPGVGGTDEPPAPLTLDDYVAFTLDFCREVGLDSATLVCHSHGGRIAVRLLSDPGCPLRCGQAVFIDAAGVPPRRSAGWKVRQRAYRLLRVLGTAKLTAPLFAERYEVVRDRRSSADYRAATPVMRATLSNVVSADLTPLMPAVSAEVLLIWGENDTATPLTDGQEMARLLPNAGLAVVKNAGHFPFADNWPQFKGILEAYFGLNTDSD</sequence>
<dbReference type="AlphaFoldDB" id="A0A9D1LLG6"/>
<keyword evidence="2" id="KW-0378">Hydrolase</keyword>
<dbReference type="PANTHER" id="PTHR43689">
    <property type="entry name" value="HYDROLASE"/>
    <property type="match status" value="1"/>
</dbReference>
<dbReference type="Gene3D" id="3.40.50.1820">
    <property type="entry name" value="alpha/beta hydrolase"/>
    <property type="match status" value="1"/>
</dbReference>
<dbReference type="EMBL" id="DVMR01000033">
    <property type="protein sequence ID" value="HIU43331.1"/>
    <property type="molecule type" value="Genomic_DNA"/>
</dbReference>
<dbReference type="GO" id="GO:0016787">
    <property type="term" value="F:hydrolase activity"/>
    <property type="evidence" value="ECO:0007669"/>
    <property type="project" value="UniProtKB-KW"/>
</dbReference>
<evidence type="ECO:0000313" key="2">
    <source>
        <dbReference type="EMBL" id="HIU43331.1"/>
    </source>
</evidence>
<accession>A0A9D1LLG6</accession>
<evidence type="ECO:0000259" key="1">
    <source>
        <dbReference type="Pfam" id="PF12697"/>
    </source>
</evidence>
<gene>
    <name evidence="2" type="ORF">IAB67_03430</name>
</gene>
<comment type="caution">
    <text evidence="2">The sequence shown here is derived from an EMBL/GenBank/DDBJ whole genome shotgun (WGS) entry which is preliminary data.</text>
</comment>